<dbReference type="NCBIfam" id="NF007175">
    <property type="entry name" value="PRK09606.1"/>
    <property type="match status" value="1"/>
</dbReference>
<dbReference type="InterPro" id="IPR007642">
    <property type="entry name" value="RNA_pol_Rpb2_2"/>
</dbReference>
<dbReference type="PANTHER" id="PTHR20856">
    <property type="entry name" value="DNA-DIRECTED RNA POLYMERASE I SUBUNIT 2"/>
    <property type="match status" value="1"/>
</dbReference>
<dbReference type="SUPFAM" id="SSF64484">
    <property type="entry name" value="beta and beta-prime subunits of DNA dependent RNA-polymerase"/>
    <property type="match status" value="1"/>
</dbReference>
<proteinExistence type="predicted"/>
<keyword evidence="2" id="KW-0240">DNA-directed RNA polymerase</keyword>
<feature type="domain" description="RNA polymerase Rpb2" evidence="6">
    <location>
        <begin position="102"/>
        <end position="284"/>
    </location>
</feature>
<evidence type="ECO:0000256" key="2">
    <source>
        <dbReference type="ARBA" id="ARBA00022478"/>
    </source>
</evidence>
<dbReference type="AlphaFoldDB" id="X0Z383"/>
<evidence type="ECO:0000259" key="6">
    <source>
        <dbReference type="Pfam" id="PF04561"/>
    </source>
</evidence>
<keyword evidence="4" id="KW-0548">Nucleotidyltransferase</keyword>
<dbReference type="Pfam" id="PF04561">
    <property type="entry name" value="RNA_pol_Rpb2_2"/>
    <property type="match status" value="1"/>
</dbReference>
<evidence type="ECO:0000256" key="4">
    <source>
        <dbReference type="ARBA" id="ARBA00022695"/>
    </source>
</evidence>
<protein>
    <recommendedName>
        <fullName evidence="1">DNA-directed RNA polymerase</fullName>
        <ecNumber evidence="1">2.7.7.6</ecNumber>
    </recommendedName>
</protein>
<dbReference type="GO" id="GO:0032549">
    <property type="term" value="F:ribonucleoside binding"/>
    <property type="evidence" value="ECO:0007669"/>
    <property type="project" value="InterPro"/>
</dbReference>
<dbReference type="GO" id="GO:0003899">
    <property type="term" value="F:DNA-directed RNA polymerase activity"/>
    <property type="evidence" value="ECO:0007669"/>
    <property type="project" value="UniProtKB-EC"/>
</dbReference>
<feature type="non-terminal residue" evidence="8">
    <location>
        <position position="1"/>
    </location>
</feature>
<comment type="caution">
    <text evidence="8">The sequence shown here is derived from an EMBL/GenBank/DDBJ whole genome shotgun (WGS) entry which is preliminary data.</text>
</comment>
<feature type="domain" description="RNA polymerase beta subunit protrusion" evidence="7">
    <location>
        <begin position="1"/>
        <end position="311"/>
    </location>
</feature>
<dbReference type="Gene3D" id="3.90.1110.10">
    <property type="entry name" value="RNA polymerase Rpb2, domain 2"/>
    <property type="match status" value="1"/>
</dbReference>
<sequence>DGATKEITPLEARTRELSYAGDIYLDMIPITIDKRTQREEAQETIKIYIGKLPIMLKSCRCPLRDLTAQELINRGEDPLDPGGYFIINGTERVLVTQEDLAPNRILAEESSKSSSATHQAKVFSTKNGFRAPVTIERKKDGNLRVSFPSVPGKIPLAILMRALGLKSDREIFEAISDNPEIQKELIPVIDVASEIQVHQDPEKSLQNALDYIGKRVAVGQTKDYRIKRACQVLDRYLLPHIGNDESDRIKKAYYLGQMSQKVMELSLGLREPDDKDHYANKRLKLAGELFTSLFRVAFLNLVKEVKYQLERI</sequence>
<evidence type="ECO:0000256" key="1">
    <source>
        <dbReference type="ARBA" id="ARBA00012418"/>
    </source>
</evidence>
<dbReference type="InterPro" id="IPR015712">
    <property type="entry name" value="DNA-dir_RNA_pol_su2"/>
</dbReference>
<organism evidence="8">
    <name type="scientific">marine sediment metagenome</name>
    <dbReference type="NCBI Taxonomy" id="412755"/>
    <lineage>
        <taxon>unclassified sequences</taxon>
        <taxon>metagenomes</taxon>
        <taxon>ecological metagenomes</taxon>
    </lineage>
</organism>
<gene>
    <name evidence="8" type="ORF">S01H4_10299</name>
</gene>
<evidence type="ECO:0000313" key="8">
    <source>
        <dbReference type="EMBL" id="GAG63439.1"/>
    </source>
</evidence>
<keyword evidence="5" id="KW-0804">Transcription</keyword>
<keyword evidence="3" id="KW-0808">Transferase</keyword>
<dbReference type="InterPro" id="IPR007644">
    <property type="entry name" value="RNA_pol_bsu_protrusion"/>
</dbReference>
<feature type="non-terminal residue" evidence="8">
    <location>
        <position position="312"/>
    </location>
</feature>
<accession>X0Z383</accession>
<reference evidence="8" key="1">
    <citation type="journal article" date="2014" name="Front. Microbiol.">
        <title>High frequency of phylogenetically diverse reductive dehalogenase-homologous genes in deep subseafloor sedimentary metagenomes.</title>
        <authorList>
            <person name="Kawai M."/>
            <person name="Futagami T."/>
            <person name="Toyoda A."/>
            <person name="Takaki Y."/>
            <person name="Nishi S."/>
            <person name="Hori S."/>
            <person name="Arai W."/>
            <person name="Tsubouchi T."/>
            <person name="Morono Y."/>
            <person name="Uchiyama I."/>
            <person name="Ito T."/>
            <person name="Fujiyama A."/>
            <person name="Inagaki F."/>
            <person name="Takami H."/>
        </authorList>
    </citation>
    <scope>NUCLEOTIDE SEQUENCE</scope>
    <source>
        <strain evidence="8">Expedition CK06-06</strain>
    </source>
</reference>
<evidence type="ECO:0000256" key="3">
    <source>
        <dbReference type="ARBA" id="ARBA00022679"/>
    </source>
</evidence>
<evidence type="ECO:0000259" key="7">
    <source>
        <dbReference type="Pfam" id="PF04563"/>
    </source>
</evidence>
<dbReference type="GO" id="GO:0003677">
    <property type="term" value="F:DNA binding"/>
    <property type="evidence" value="ECO:0007669"/>
    <property type="project" value="InterPro"/>
</dbReference>
<name>X0Z383_9ZZZZ</name>
<dbReference type="EMBL" id="BART01003909">
    <property type="protein sequence ID" value="GAG63439.1"/>
    <property type="molecule type" value="Genomic_DNA"/>
</dbReference>
<dbReference type="GO" id="GO:0006351">
    <property type="term" value="P:DNA-templated transcription"/>
    <property type="evidence" value="ECO:0007669"/>
    <property type="project" value="InterPro"/>
</dbReference>
<dbReference type="Pfam" id="PF04563">
    <property type="entry name" value="RNA_pol_Rpb2_1"/>
    <property type="match status" value="1"/>
</dbReference>
<evidence type="ECO:0000256" key="5">
    <source>
        <dbReference type="ARBA" id="ARBA00023163"/>
    </source>
</evidence>
<dbReference type="EC" id="2.7.7.6" evidence="1"/>
<dbReference type="InterPro" id="IPR037034">
    <property type="entry name" value="RNA_pol_Rpb2_2_sf"/>
</dbReference>
<dbReference type="GO" id="GO:0000428">
    <property type="term" value="C:DNA-directed RNA polymerase complex"/>
    <property type="evidence" value="ECO:0007669"/>
    <property type="project" value="UniProtKB-KW"/>
</dbReference>